<dbReference type="InterPro" id="IPR041510">
    <property type="entry name" value="DUF5523"/>
</dbReference>
<gene>
    <name evidence="4" type="ORF">OJAV_G00037800</name>
</gene>
<feature type="region of interest" description="Disordered" evidence="1">
    <location>
        <begin position="251"/>
        <end position="315"/>
    </location>
</feature>
<feature type="compositionally biased region" description="Acidic residues" evidence="1">
    <location>
        <begin position="280"/>
        <end position="295"/>
    </location>
</feature>
<dbReference type="PANTHER" id="PTHR20837">
    <property type="entry name" value="CENTROSOMAL PROTEIN-RELATED"/>
    <property type="match status" value="1"/>
</dbReference>
<reference evidence="4 5" key="2">
    <citation type="submission" date="2019-01" db="EMBL/GenBank/DDBJ databases">
        <title>A chromosome length genome reference of the Java medaka (oryzias javanicus).</title>
        <authorList>
            <person name="Herpin A."/>
            <person name="Takehana Y."/>
            <person name="Naruse K."/>
            <person name="Ansai S."/>
            <person name="Kawaguchi M."/>
        </authorList>
    </citation>
    <scope>NUCLEOTIDE SEQUENCE [LARGE SCALE GENOMIC DNA]</scope>
    <source>
        <strain evidence="4">RS831</strain>
        <tissue evidence="4">Whole body</tissue>
    </source>
</reference>
<feature type="domain" description="DUF5523" evidence="3">
    <location>
        <begin position="193"/>
        <end position="365"/>
    </location>
</feature>
<accession>A0A3S2MTQ4</accession>
<dbReference type="Proteomes" id="UP000283210">
    <property type="component" value="Chromosome 4"/>
</dbReference>
<evidence type="ECO:0000256" key="1">
    <source>
        <dbReference type="SAM" id="MobiDB-lite"/>
    </source>
</evidence>
<feature type="region of interest" description="Disordered" evidence="1">
    <location>
        <begin position="171"/>
        <end position="220"/>
    </location>
</feature>
<evidence type="ECO:0000313" key="5">
    <source>
        <dbReference type="Proteomes" id="UP000283210"/>
    </source>
</evidence>
<keyword evidence="5" id="KW-1185">Reference proteome</keyword>
<keyword evidence="2" id="KW-0732">Signal</keyword>
<dbReference type="Pfam" id="PF17661">
    <property type="entry name" value="DUF5523"/>
    <property type="match status" value="1"/>
</dbReference>
<feature type="compositionally biased region" description="Basic and acidic residues" evidence="1">
    <location>
        <begin position="171"/>
        <end position="186"/>
    </location>
</feature>
<feature type="region of interest" description="Disordered" evidence="1">
    <location>
        <begin position="38"/>
        <end position="154"/>
    </location>
</feature>
<reference evidence="4 5" key="1">
    <citation type="submission" date="2018-11" db="EMBL/GenBank/DDBJ databases">
        <authorList>
            <person name="Lopez-Roques C."/>
            <person name="Donnadieu C."/>
            <person name="Bouchez O."/>
            <person name="Klopp C."/>
            <person name="Cabau C."/>
            <person name="Zahm M."/>
        </authorList>
    </citation>
    <scope>NUCLEOTIDE SEQUENCE [LARGE SCALE GENOMIC DNA]</scope>
    <source>
        <strain evidence="4">RS831</strain>
        <tissue evidence="4">Whole body</tissue>
    </source>
</reference>
<dbReference type="GO" id="GO:1904491">
    <property type="term" value="P:protein localization to ciliary transition zone"/>
    <property type="evidence" value="ECO:0007669"/>
    <property type="project" value="TreeGrafter"/>
</dbReference>
<name>A0A3S2MTQ4_ORYJA</name>
<dbReference type="InterPro" id="IPR052434">
    <property type="entry name" value="Tectonic-like_complex_comp"/>
</dbReference>
<evidence type="ECO:0000313" key="4">
    <source>
        <dbReference type="EMBL" id="RVE74087.1"/>
    </source>
</evidence>
<dbReference type="EMBL" id="CM012440">
    <property type="protein sequence ID" value="RVE74087.1"/>
    <property type="molecule type" value="Genomic_DNA"/>
</dbReference>
<feature type="compositionally biased region" description="Basic and acidic residues" evidence="1">
    <location>
        <begin position="197"/>
        <end position="212"/>
    </location>
</feature>
<feature type="chain" id="PRO_5018632884" description="DUF5523 domain-containing protein" evidence="2">
    <location>
        <begin position="23"/>
        <end position="367"/>
    </location>
</feature>
<protein>
    <recommendedName>
        <fullName evidence="3">DUF5523 domain-containing protein</fullName>
    </recommendedName>
</protein>
<evidence type="ECO:0000259" key="3">
    <source>
        <dbReference type="Pfam" id="PF17661"/>
    </source>
</evidence>
<dbReference type="OrthoDB" id="2162143at2759"/>
<dbReference type="GO" id="GO:1905515">
    <property type="term" value="P:non-motile cilium assembly"/>
    <property type="evidence" value="ECO:0007669"/>
    <property type="project" value="TreeGrafter"/>
</dbReference>
<feature type="compositionally biased region" description="Basic residues" evidence="1">
    <location>
        <begin position="83"/>
        <end position="95"/>
    </location>
</feature>
<proteinExistence type="predicted"/>
<dbReference type="AlphaFoldDB" id="A0A3S2MTQ4"/>
<dbReference type="GO" id="GO:0035869">
    <property type="term" value="C:ciliary transition zone"/>
    <property type="evidence" value="ECO:0007669"/>
    <property type="project" value="TreeGrafter"/>
</dbReference>
<feature type="signal peptide" evidence="2">
    <location>
        <begin position="1"/>
        <end position="22"/>
    </location>
</feature>
<sequence>MKIVLLVTLYLVMVGKYTATLASSSEFREKLEKKRRNLQETLGGNKKDDLQALVSDKPSVRKRQTAMKDTEDSEEDSGETLKRTLRAQRQRRRRKLLEQSSVKESQHGDEDEEEISHVQDQSVNEEPAEKTVVLRPPSGSRRGYSLKPLPVSSSQKLDTFVTRHLEEKLRAARTKGESLQQEKEVSADPGSRLQSLRGRDRATRFDRETDSVKEEEDDVSVALSARVKFKDVAKRVNQGLPTANEAYNFFTFNFEPEPPEETEEFSRKKRKQKETSEKDRDEDEGEEPEEEDKEDSQDHNENQSEETRLVPNEEDLFIIDQSPQDFLEVKKAEYVGVKKRAERDSELLFTPSFRKAPTSVKLPENHS</sequence>
<organism evidence="4 5">
    <name type="scientific">Oryzias javanicus</name>
    <name type="common">Javanese ricefish</name>
    <name type="synonym">Aplocheilus javanicus</name>
    <dbReference type="NCBI Taxonomy" id="123683"/>
    <lineage>
        <taxon>Eukaryota</taxon>
        <taxon>Metazoa</taxon>
        <taxon>Chordata</taxon>
        <taxon>Craniata</taxon>
        <taxon>Vertebrata</taxon>
        <taxon>Euteleostomi</taxon>
        <taxon>Actinopterygii</taxon>
        <taxon>Neopterygii</taxon>
        <taxon>Teleostei</taxon>
        <taxon>Neoteleostei</taxon>
        <taxon>Acanthomorphata</taxon>
        <taxon>Ovalentaria</taxon>
        <taxon>Atherinomorphae</taxon>
        <taxon>Beloniformes</taxon>
        <taxon>Adrianichthyidae</taxon>
        <taxon>Oryziinae</taxon>
        <taxon>Oryzias</taxon>
    </lineage>
</organism>
<evidence type="ECO:0000256" key="2">
    <source>
        <dbReference type="SAM" id="SignalP"/>
    </source>
</evidence>
<dbReference type="PANTHER" id="PTHR20837:SF7">
    <property type="entry name" value="COILED-COIL AND C2 DOMAIN-CONTAINING PROTEIN 2A"/>
    <property type="match status" value="1"/>
</dbReference>
<feature type="compositionally biased region" description="Basic and acidic residues" evidence="1">
    <location>
        <begin position="296"/>
        <end position="308"/>
    </location>
</feature>